<dbReference type="Gene3D" id="1.10.730.10">
    <property type="entry name" value="Isoleucyl-tRNA Synthetase, Domain 1"/>
    <property type="match status" value="1"/>
</dbReference>
<evidence type="ECO:0000259" key="16">
    <source>
        <dbReference type="Pfam" id="PF00133"/>
    </source>
</evidence>
<gene>
    <name evidence="15 18" type="primary">ileS</name>
    <name evidence="18" type="ORF">H9851_00805</name>
</gene>
<comment type="similarity">
    <text evidence="3 15">Belongs to the class-I aminoacyl-tRNA synthetase family. IleS type 2 subfamily.</text>
</comment>
<comment type="cofactor">
    <cofactor evidence="1 15">
        <name>Zn(2+)</name>
        <dbReference type="ChEBI" id="CHEBI:29105"/>
    </cofactor>
</comment>
<dbReference type="SUPFAM" id="SSF50677">
    <property type="entry name" value="ValRS/IleRS/LeuRS editing domain"/>
    <property type="match status" value="1"/>
</dbReference>
<feature type="short sequence motif" description="'HIGH' region" evidence="15">
    <location>
        <begin position="48"/>
        <end position="58"/>
    </location>
</feature>
<evidence type="ECO:0000256" key="10">
    <source>
        <dbReference type="ARBA" id="ARBA00022840"/>
    </source>
</evidence>
<keyword evidence="12 15" id="KW-0030">Aminoacyl-tRNA synthetase</keyword>
<keyword evidence="7 15" id="KW-0479">Metal-binding</keyword>
<comment type="catalytic activity">
    <reaction evidence="14 15">
        <text>tRNA(Ile) + L-isoleucine + ATP = L-isoleucyl-tRNA(Ile) + AMP + diphosphate</text>
        <dbReference type="Rhea" id="RHEA:11060"/>
        <dbReference type="Rhea" id="RHEA-COMP:9666"/>
        <dbReference type="Rhea" id="RHEA-COMP:9695"/>
        <dbReference type="ChEBI" id="CHEBI:30616"/>
        <dbReference type="ChEBI" id="CHEBI:33019"/>
        <dbReference type="ChEBI" id="CHEBI:58045"/>
        <dbReference type="ChEBI" id="CHEBI:78442"/>
        <dbReference type="ChEBI" id="CHEBI:78528"/>
        <dbReference type="ChEBI" id="CHEBI:456215"/>
        <dbReference type="EC" id="6.1.1.5"/>
    </reaction>
</comment>
<comment type="function">
    <text evidence="13 15">Catalyzes the attachment of isoleucine to tRNA(Ile). As IleRS can inadvertently accommodate and process structurally similar amino acids such as valine, to avoid such errors it has two additional distinct tRNA(Ile)-dependent editing activities. One activity is designated as 'pretransfer' editing and involves the hydrolysis of activated Val-AMP. The other activity is designated 'posttransfer' editing and involves deacylation of mischarged Val-tRNA(Ile).</text>
</comment>
<comment type="subcellular location">
    <subcellularLocation>
        <location evidence="2 15">Cytoplasm</location>
    </subcellularLocation>
</comment>
<sequence>MYKKVDTSMDFVGREKEVIKFWEEERVFEESIKEREGGKEFSFYDGPPTANGKPHIGHILTRVMKDIIPRYQTMKGCHVLRKAGWDTHGLPVELEVEKSLGMDGKQDIEKYGIEPFIKQCKQSVWKYKGEWEKMSERVGYWADMEHPYVTYDDNYIESVWWALKEIWKKGLLYKGHKIVPYCPRCGTALSSHEVAQGYKDVKETSVFVRFRRKGEDHAWFLAWTTTPWTLPSNVALCMNAEEDYAEIEWAGERYVLAQALLSSLFEEGSYTLLSVKKGKEYEYAEYEPLFPYAEGSYREKAHYVVCDGYVTLTDGTGIVHIAPAFGEDDYRVGQKYGLPVVNLVDERGCFKPSVTDFAGQFVKKADKGIIAMLKDKGLLFKEMAYEHSYPHCWRCDTPLLYYARESWFIKVTAVKDELIKANNSVHWMPDTIRTGRMGNFLENVIDWGLSRDRYWGTPLPVWVCPDCGKVHVIGSKQELKELCGIEGDIELHRPYIDNCTFKCECGGTMKRTPEVIDCWFDSGSMPFAQYHYPFENKDLFDETFPADFISEAVDQTRGWFYTLLVISTILFGRAPFKNCIVLGHVNDKNGVKMSKHKGNVVDPWSVLDKQGADAVRWYFYTSSAPWIPSRFYPEAVSEAQRRYMGPLWNSYAFFTLYADIDGYDPSKYDLKSCKLTLMDKWILSKLNTLVKTVDEGLAAYNITDSARALQEFADVLSNWYVRRGRERYWGKGMTEDKAAAYTTLHTVLVTLAKLTAPFTPFIAEQIYQNLVPAFYPEAPKSVHMCAFPACDESAIDKDLETGMDSVLDIVVLGRAARNAGALKNRQPLSEMVVATGRELDLNQELQGVILDELNIKQMRFAKDASALVTYRIKPQMKTLGPKYGKLLNAIRTYLETCDGAALVSAVKGGGTFTAEIGGAQVELTEADLLISTESAEGYVSASDKGITVALNTRLTPALIEEGIERELISKIQTMRKEAGFAVTDHIRVTYAAGADAAAVLEGHKAQIAAVVLADDISAAAPAGYVKEWEIGEGKVTLGVEKQ</sequence>
<evidence type="ECO:0000256" key="8">
    <source>
        <dbReference type="ARBA" id="ARBA00022741"/>
    </source>
</evidence>
<dbReference type="Pfam" id="PF19302">
    <property type="entry name" value="DUF5915"/>
    <property type="match status" value="1"/>
</dbReference>
<evidence type="ECO:0000256" key="5">
    <source>
        <dbReference type="ARBA" id="ARBA00022490"/>
    </source>
</evidence>
<dbReference type="Pfam" id="PF00133">
    <property type="entry name" value="tRNA-synt_1"/>
    <property type="match status" value="1"/>
</dbReference>
<dbReference type="FunFam" id="3.40.50.620:FF:000063">
    <property type="entry name" value="Isoleucine--tRNA ligase"/>
    <property type="match status" value="1"/>
</dbReference>
<keyword evidence="6 15" id="KW-0436">Ligase</keyword>
<dbReference type="InterPro" id="IPR023586">
    <property type="entry name" value="Ile-tRNA-ligase_type2"/>
</dbReference>
<comment type="caution">
    <text evidence="18">The sequence shown here is derived from an EMBL/GenBank/DDBJ whole genome shotgun (WGS) entry which is preliminary data.</text>
</comment>
<evidence type="ECO:0000259" key="17">
    <source>
        <dbReference type="Pfam" id="PF08264"/>
    </source>
</evidence>
<dbReference type="AlphaFoldDB" id="A0A9D2ATY6"/>
<comment type="domain">
    <text evidence="15">IleRS has two distinct active sites: one for aminoacylation and one for editing. The misactivated valine is translocated from the active site to the editing site, which sterically excludes the correctly activated isoleucine. The single editing site contains two valyl binding pockets, one specific for each substrate (Val-AMP or Val-tRNA(Ile)).</text>
</comment>
<feature type="binding site" evidence="15">
    <location>
        <position position="595"/>
    </location>
    <ligand>
        <name>ATP</name>
        <dbReference type="ChEBI" id="CHEBI:30616"/>
    </ligand>
</feature>
<keyword evidence="11 15" id="KW-0648">Protein biosynthesis</keyword>
<dbReference type="PANTHER" id="PTHR42780">
    <property type="entry name" value="SOLEUCYL-TRNA SYNTHETASE"/>
    <property type="match status" value="1"/>
</dbReference>
<dbReference type="GO" id="GO:0006428">
    <property type="term" value="P:isoleucyl-tRNA aminoacylation"/>
    <property type="evidence" value="ECO:0007669"/>
    <property type="project" value="UniProtKB-UniRule"/>
</dbReference>
<dbReference type="GO" id="GO:0004822">
    <property type="term" value="F:isoleucine-tRNA ligase activity"/>
    <property type="evidence" value="ECO:0007669"/>
    <property type="project" value="UniProtKB-UniRule"/>
</dbReference>
<proteinExistence type="inferred from homology"/>
<evidence type="ECO:0000256" key="3">
    <source>
        <dbReference type="ARBA" id="ARBA00007078"/>
    </source>
</evidence>
<dbReference type="Proteomes" id="UP000886847">
    <property type="component" value="Unassembled WGS sequence"/>
</dbReference>
<dbReference type="PANTHER" id="PTHR42780:SF1">
    <property type="entry name" value="ISOLEUCINE--TRNA LIGASE, CYTOPLASMIC"/>
    <property type="match status" value="1"/>
</dbReference>
<feature type="short sequence motif" description="'KMSKS' region" evidence="15">
    <location>
        <begin position="592"/>
        <end position="596"/>
    </location>
</feature>
<dbReference type="PRINTS" id="PR00984">
    <property type="entry name" value="TRNASYNTHILE"/>
</dbReference>
<evidence type="ECO:0000256" key="14">
    <source>
        <dbReference type="ARBA" id="ARBA00048359"/>
    </source>
</evidence>
<dbReference type="GO" id="GO:0005524">
    <property type="term" value="F:ATP binding"/>
    <property type="evidence" value="ECO:0007669"/>
    <property type="project" value="UniProtKB-UniRule"/>
</dbReference>
<protein>
    <recommendedName>
        <fullName evidence="15">Isoleucine--tRNA ligase</fullName>
        <ecNumber evidence="15">6.1.1.5</ecNumber>
    </recommendedName>
    <alternativeName>
        <fullName evidence="15">Isoleucyl-tRNA synthetase</fullName>
        <shortName evidence="15">IleRS</shortName>
    </alternativeName>
</protein>
<dbReference type="FunFam" id="3.40.50.620:FF:000075">
    <property type="entry name" value="Isoleucine--tRNA ligase"/>
    <property type="match status" value="1"/>
</dbReference>
<dbReference type="GO" id="GO:0005737">
    <property type="term" value="C:cytoplasm"/>
    <property type="evidence" value="ECO:0007669"/>
    <property type="project" value="UniProtKB-SubCell"/>
</dbReference>
<comment type="subunit">
    <text evidence="4 15">Monomer.</text>
</comment>
<keyword evidence="9 15" id="KW-0862">Zinc</keyword>
<dbReference type="EC" id="6.1.1.5" evidence="15"/>
<keyword evidence="10 15" id="KW-0067">ATP-binding</keyword>
<evidence type="ECO:0000256" key="6">
    <source>
        <dbReference type="ARBA" id="ARBA00022598"/>
    </source>
</evidence>
<keyword evidence="5 15" id="KW-0963">Cytoplasm</keyword>
<evidence type="ECO:0000256" key="4">
    <source>
        <dbReference type="ARBA" id="ARBA00011245"/>
    </source>
</evidence>
<dbReference type="NCBIfam" id="TIGR00392">
    <property type="entry name" value="ileS"/>
    <property type="match status" value="1"/>
</dbReference>
<dbReference type="SUPFAM" id="SSF47323">
    <property type="entry name" value="Anticodon-binding domain of a subclass of class I aminoacyl-tRNA synthetases"/>
    <property type="match status" value="1"/>
</dbReference>
<dbReference type="CDD" id="cd07961">
    <property type="entry name" value="Anticodon_Ia_Ile_ABEc"/>
    <property type="match status" value="1"/>
</dbReference>
<dbReference type="Pfam" id="PF08264">
    <property type="entry name" value="Anticodon_1"/>
    <property type="match status" value="1"/>
</dbReference>
<feature type="domain" description="Aminoacyl-tRNA synthetase class Ia" evidence="16">
    <location>
        <begin position="18"/>
        <end position="623"/>
    </location>
</feature>
<reference evidence="18" key="2">
    <citation type="submission" date="2021-04" db="EMBL/GenBank/DDBJ databases">
        <authorList>
            <person name="Gilroy R."/>
        </authorList>
    </citation>
    <scope>NUCLEOTIDE SEQUENCE</scope>
    <source>
        <strain evidence="18">2189</strain>
    </source>
</reference>
<dbReference type="GO" id="GO:0002161">
    <property type="term" value="F:aminoacyl-tRNA deacylase activity"/>
    <property type="evidence" value="ECO:0007669"/>
    <property type="project" value="InterPro"/>
</dbReference>
<keyword evidence="8 15" id="KW-0547">Nucleotide-binding</keyword>
<evidence type="ECO:0000256" key="2">
    <source>
        <dbReference type="ARBA" id="ARBA00004496"/>
    </source>
</evidence>
<dbReference type="HAMAP" id="MF_02003">
    <property type="entry name" value="Ile_tRNA_synth_type2"/>
    <property type="match status" value="1"/>
</dbReference>
<evidence type="ECO:0000256" key="12">
    <source>
        <dbReference type="ARBA" id="ARBA00023146"/>
    </source>
</evidence>
<evidence type="ECO:0000256" key="9">
    <source>
        <dbReference type="ARBA" id="ARBA00022833"/>
    </source>
</evidence>
<reference evidence="18" key="1">
    <citation type="journal article" date="2021" name="PeerJ">
        <title>Extensive microbial diversity within the chicken gut microbiome revealed by metagenomics and culture.</title>
        <authorList>
            <person name="Gilroy R."/>
            <person name="Ravi A."/>
            <person name="Getino M."/>
            <person name="Pursley I."/>
            <person name="Horton D.L."/>
            <person name="Alikhan N.F."/>
            <person name="Baker D."/>
            <person name="Gharbi K."/>
            <person name="Hall N."/>
            <person name="Watson M."/>
            <person name="Adriaenssens E.M."/>
            <person name="Foster-Nyarko E."/>
            <person name="Jarju S."/>
            <person name="Secka A."/>
            <person name="Antonio M."/>
            <person name="Oren A."/>
            <person name="Chaudhuri R.R."/>
            <person name="La Ragione R."/>
            <person name="Hildebrand F."/>
            <person name="Pallen M.J."/>
        </authorList>
    </citation>
    <scope>NUCLEOTIDE SEQUENCE</scope>
    <source>
        <strain evidence="18">2189</strain>
    </source>
</reference>
<evidence type="ECO:0000256" key="1">
    <source>
        <dbReference type="ARBA" id="ARBA00001947"/>
    </source>
</evidence>
<dbReference type="InterPro" id="IPR013155">
    <property type="entry name" value="M/V/L/I-tRNA-synth_anticd-bd"/>
</dbReference>
<accession>A0A9D2ATY6</accession>
<dbReference type="Gene3D" id="3.40.50.620">
    <property type="entry name" value="HUPs"/>
    <property type="match status" value="2"/>
</dbReference>
<dbReference type="GO" id="GO:0008270">
    <property type="term" value="F:zinc ion binding"/>
    <property type="evidence" value="ECO:0007669"/>
    <property type="project" value="UniProtKB-UniRule"/>
</dbReference>
<evidence type="ECO:0000256" key="7">
    <source>
        <dbReference type="ARBA" id="ARBA00022723"/>
    </source>
</evidence>
<dbReference type="InterPro" id="IPR009008">
    <property type="entry name" value="Val/Leu/Ile-tRNA-synth_edit"/>
</dbReference>
<dbReference type="InterPro" id="IPR001412">
    <property type="entry name" value="aa-tRNA-synth_I_CS"/>
</dbReference>
<dbReference type="InterPro" id="IPR002300">
    <property type="entry name" value="aa-tRNA-synth_Ia"/>
</dbReference>
<name>A0A9D2ATY6_9FIRM</name>
<dbReference type="InterPro" id="IPR009080">
    <property type="entry name" value="tRNAsynth_Ia_anticodon-bd"/>
</dbReference>
<dbReference type="InterPro" id="IPR014729">
    <property type="entry name" value="Rossmann-like_a/b/a_fold"/>
</dbReference>
<evidence type="ECO:0000256" key="11">
    <source>
        <dbReference type="ARBA" id="ARBA00022917"/>
    </source>
</evidence>
<evidence type="ECO:0000256" key="15">
    <source>
        <dbReference type="HAMAP-Rule" id="MF_02003"/>
    </source>
</evidence>
<evidence type="ECO:0000256" key="13">
    <source>
        <dbReference type="ARBA" id="ARBA00025217"/>
    </source>
</evidence>
<evidence type="ECO:0000313" key="19">
    <source>
        <dbReference type="Proteomes" id="UP000886847"/>
    </source>
</evidence>
<dbReference type="CDD" id="cd00818">
    <property type="entry name" value="IleRS_core"/>
    <property type="match status" value="1"/>
</dbReference>
<organism evidence="18 19">
    <name type="scientific">Candidatus Borkfalkia faecavium</name>
    <dbReference type="NCBI Taxonomy" id="2838508"/>
    <lineage>
        <taxon>Bacteria</taxon>
        <taxon>Bacillati</taxon>
        <taxon>Bacillota</taxon>
        <taxon>Clostridia</taxon>
        <taxon>Christensenellales</taxon>
        <taxon>Christensenellaceae</taxon>
        <taxon>Candidatus Borkfalkia</taxon>
    </lineage>
</organism>
<feature type="domain" description="Methionyl/Valyl/Leucyl/Isoleucyl-tRNA synthetase anticodon-binding" evidence="17">
    <location>
        <begin position="679"/>
        <end position="830"/>
    </location>
</feature>
<dbReference type="InterPro" id="IPR033709">
    <property type="entry name" value="Anticodon_Ile_ABEc"/>
</dbReference>
<evidence type="ECO:0000313" key="18">
    <source>
        <dbReference type="EMBL" id="HIX49810.1"/>
    </source>
</evidence>
<dbReference type="EMBL" id="DXEW01000004">
    <property type="protein sequence ID" value="HIX49810.1"/>
    <property type="molecule type" value="Genomic_DNA"/>
</dbReference>
<dbReference type="GO" id="GO:0000049">
    <property type="term" value="F:tRNA binding"/>
    <property type="evidence" value="ECO:0007669"/>
    <property type="project" value="InterPro"/>
</dbReference>
<dbReference type="PROSITE" id="PS00178">
    <property type="entry name" value="AA_TRNA_LIGASE_I"/>
    <property type="match status" value="1"/>
</dbReference>
<dbReference type="SUPFAM" id="SSF52374">
    <property type="entry name" value="Nucleotidylyl transferase"/>
    <property type="match status" value="1"/>
</dbReference>
<dbReference type="InterPro" id="IPR002301">
    <property type="entry name" value="Ile-tRNA-ligase"/>
</dbReference>